<dbReference type="GO" id="GO:0005525">
    <property type="term" value="F:GTP binding"/>
    <property type="evidence" value="ECO:0007669"/>
    <property type="project" value="UniProtKB-KW"/>
</dbReference>
<dbReference type="RefSeq" id="WP_092650204.1">
    <property type="nucleotide sequence ID" value="NZ_FOHA01000002.1"/>
</dbReference>
<sequence length="103" mass="11780">MSEDIEAKIRFLTTTEGGRKTPVRSGYRPDHLVKENYLTCGRHTYPKEWVELGTTILGTIKFIDPESYPNSLSIGQKLSFQEGNKIVGYAEITRIYNKLLKKV</sequence>
<evidence type="ECO:0000313" key="4">
    <source>
        <dbReference type="Proteomes" id="UP000198948"/>
    </source>
</evidence>
<reference evidence="3 4" key="1">
    <citation type="submission" date="2016-10" db="EMBL/GenBank/DDBJ databases">
        <authorList>
            <person name="de Groot N.N."/>
        </authorList>
    </citation>
    <scope>NUCLEOTIDE SEQUENCE [LARGE SCALE GENOMIC DNA]</scope>
    <source>
        <strain evidence="3 4">DSM 13760</strain>
    </source>
</reference>
<accession>A0A1H9QSN8</accession>
<dbReference type="EMBL" id="FOHA01000002">
    <property type="protein sequence ID" value="SER63484.1"/>
    <property type="molecule type" value="Genomic_DNA"/>
</dbReference>
<gene>
    <name evidence="3" type="ORF">SAMN04488559_102261</name>
</gene>
<proteinExistence type="predicted"/>
<evidence type="ECO:0000256" key="2">
    <source>
        <dbReference type="ARBA" id="ARBA00023134"/>
    </source>
</evidence>
<keyword evidence="3" id="KW-0648">Protein biosynthesis</keyword>
<dbReference type="GO" id="GO:0003746">
    <property type="term" value="F:translation elongation factor activity"/>
    <property type="evidence" value="ECO:0007669"/>
    <property type="project" value="UniProtKB-KW"/>
</dbReference>
<dbReference type="SUPFAM" id="SSF50465">
    <property type="entry name" value="EF-Tu/eEF-1alpha/eIF2-gamma C-terminal domain"/>
    <property type="match status" value="1"/>
</dbReference>
<dbReference type="InterPro" id="IPR009001">
    <property type="entry name" value="Transl_elong_EF1A/Init_IF2_C"/>
</dbReference>
<dbReference type="Proteomes" id="UP000198948">
    <property type="component" value="Unassembled WGS sequence"/>
</dbReference>
<dbReference type="STRING" id="142588.SAMN04488559_102261"/>
<organism evidence="3 4">
    <name type="scientific">Isobaculum melis</name>
    <dbReference type="NCBI Taxonomy" id="142588"/>
    <lineage>
        <taxon>Bacteria</taxon>
        <taxon>Bacillati</taxon>
        <taxon>Bacillota</taxon>
        <taxon>Bacilli</taxon>
        <taxon>Lactobacillales</taxon>
        <taxon>Carnobacteriaceae</taxon>
        <taxon>Isobaculum</taxon>
    </lineage>
</organism>
<dbReference type="AlphaFoldDB" id="A0A1H9QSN8"/>
<dbReference type="Gene3D" id="2.40.30.10">
    <property type="entry name" value="Translation factors"/>
    <property type="match status" value="1"/>
</dbReference>
<keyword evidence="2" id="KW-0342">GTP-binding</keyword>
<protein>
    <submittedName>
        <fullName evidence="3">Elongation factor Tu</fullName>
    </submittedName>
</protein>
<evidence type="ECO:0000313" key="3">
    <source>
        <dbReference type="EMBL" id="SER63484.1"/>
    </source>
</evidence>
<keyword evidence="3" id="KW-0251">Elongation factor</keyword>
<evidence type="ECO:0000256" key="1">
    <source>
        <dbReference type="ARBA" id="ARBA00022741"/>
    </source>
</evidence>
<keyword evidence="4" id="KW-1185">Reference proteome</keyword>
<keyword evidence="1" id="KW-0547">Nucleotide-binding</keyword>
<name>A0A1H9QSN8_9LACT</name>
<dbReference type="OrthoDB" id="9803139at2"/>